<dbReference type="AlphaFoldDB" id="A0A8J5CB35"/>
<sequence length="168" mass="19276">MENQLQQNKLLEEVAKDYASYFQVDTSSEKAQLDHELEAMLTRLEEYGSLLERTRSGSRHTLDLLVPQIYSHYQSLQRTFQTVDQLEVLVGRVKEDLTKMEKAVSQAEGHIGASQGFTTVIKPLFFMREQIPDRLLSSQLVFDPPDIFKTEEYFMGDIENPASLSSKP</sequence>
<organism evidence="1 2">
    <name type="scientific">Chionoecetes opilio</name>
    <name type="common">Atlantic snow crab</name>
    <name type="synonym">Cancer opilio</name>
    <dbReference type="NCBI Taxonomy" id="41210"/>
    <lineage>
        <taxon>Eukaryota</taxon>
        <taxon>Metazoa</taxon>
        <taxon>Ecdysozoa</taxon>
        <taxon>Arthropoda</taxon>
        <taxon>Crustacea</taxon>
        <taxon>Multicrustacea</taxon>
        <taxon>Malacostraca</taxon>
        <taxon>Eumalacostraca</taxon>
        <taxon>Eucarida</taxon>
        <taxon>Decapoda</taxon>
        <taxon>Pleocyemata</taxon>
        <taxon>Brachyura</taxon>
        <taxon>Eubrachyura</taxon>
        <taxon>Majoidea</taxon>
        <taxon>Majidae</taxon>
        <taxon>Chionoecetes</taxon>
    </lineage>
</organism>
<gene>
    <name evidence="1" type="primary">Bloc1s4</name>
    <name evidence="1" type="ORF">GWK47_052007</name>
</gene>
<dbReference type="OrthoDB" id="2372305at2759"/>
<dbReference type="Proteomes" id="UP000770661">
    <property type="component" value="Unassembled WGS sequence"/>
</dbReference>
<evidence type="ECO:0000313" key="1">
    <source>
        <dbReference type="EMBL" id="KAG0718653.1"/>
    </source>
</evidence>
<evidence type="ECO:0000313" key="2">
    <source>
        <dbReference type="Proteomes" id="UP000770661"/>
    </source>
</evidence>
<name>A0A8J5CB35_CHIOP</name>
<reference evidence="1" key="1">
    <citation type="submission" date="2020-07" db="EMBL/GenBank/DDBJ databases">
        <title>The High-quality genome of the commercially important snow crab, Chionoecetes opilio.</title>
        <authorList>
            <person name="Jeong J.-H."/>
            <person name="Ryu S."/>
        </authorList>
    </citation>
    <scope>NUCLEOTIDE SEQUENCE</scope>
    <source>
        <strain evidence="1">MADBK_172401_WGS</strain>
        <tissue evidence="1">Digestive gland</tissue>
    </source>
</reference>
<dbReference type="EMBL" id="JACEEZ010015694">
    <property type="protein sequence ID" value="KAG0718653.1"/>
    <property type="molecule type" value="Genomic_DNA"/>
</dbReference>
<dbReference type="InterPro" id="IPR024857">
    <property type="entry name" value="Cappuccino"/>
</dbReference>
<proteinExistence type="predicted"/>
<dbReference type="PANTHER" id="PTHR16230">
    <property type="entry name" value="CAPPUCCINO"/>
    <property type="match status" value="1"/>
</dbReference>
<dbReference type="GO" id="GO:0031083">
    <property type="term" value="C:BLOC-1 complex"/>
    <property type="evidence" value="ECO:0007669"/>
    <property type="project" value="TreeGrafter"/>
</dbReference>
<accession>A0A8J5CB35</accession>
<protein>
    <submittedName>
        <fullName evidence="1">Biogenesis of lysosome-related organelles complex 1 subunit 4</fullName>
    </submittedName>
</protein>
<keyword evidence="2" id="KW-1185">Reference proteome</keyword>
<comment type="caution">
    <text evidence="1">The sequence shown here is derived from an EMBL/GenBank/DDBJ whole genome shotgun (WGS) entry which is preliminary data.</text>
</comment>
<dbReference type="PANTHER" id="PTHR16230:SF3">
    <property type="entry name" value="BIOGENESIS OF LYSOSOMAL ORGANELLES COMPLEX-1, SUBUNIT 4, CAPPUCCINO"/>
    <property type="match status" value="1"/>
</dbReference>